<dbReference type="GO" id="GO:0005886">
    <property type="term" value="C:plasma membrane"/>
    <property type="evidence" value="ECO:0007669"/>
    <property type="project" value="UniProtKB-SubCell"/>
</dbReference>
<dbReference type="Gene3D" id="3.60.15.10">
    <property type="entry name" value="Ribonuclease Z/Hydroxyacylglutathione hydrolase-like"/>
    <property type="match status" value="1"/>
</dbReference>
<feature type="transmembrane region" description="Helical" evidence="6">
    <location>
        <begin position="321"/>
        <end position="339"/>
    </location>
</feature>
<comment type="subcellular location">
    <subcellularLocation>
        <location evidence="1">Cell membrane</location>
        <topology evidence="1">Multi-pass membrane protein</topology>
    </subcellularLocation>
</comment>
<evidence type="ECO:0000256" key="6">
    <source>
        <dbReference type="SAM" id="Phobius"/>
    </source>
</evidence>
<name>A0A2S8FR70_9BACT</name>
<dbReference type="InterPro" id="IPR025405">
    <property type="entry name" value="DUF4131"/>
</dbReference>
<dbReference type="SUPFAM" id="SSF56281">
    <property type="entry name" value="Metallo-hydrolase/oxidoreductase"/>
    <property type="match status" value="1"/>
</dbReference>
<evidence type="ECO:0000256" key="5">
    <source>
        <dbReference type="ARBA" id="ARBA00023136"/>
    </source>
</evidence>
<keyword evidence="3 6" id="KW-0812">Transmembrane</keyword>
<keyword evidence="2" id="KW-1003">Cell membrane</keyword>
<dbReference type="SMART" id="SM00849">
    <property type="entry name" value="Lactamase_B"/>
    <property type="match status" value="1"/>
</dbReference>
<keyword evidence="4 6" id="KW-1133">Transmembrane helix</keyword>
<dbReference type="Pfam" id="PF03772">
    <property type="entry name" value="Competence"/>
    <property type="match status" value="1"/>
</dbReference>
<feature type="domain" description="Metallo-beta-lactamase" evidence="7">
    <location>
        <begin position="600"/>
        <end position="801"/>
    </location>
</feature>
<organism evidence="8 9">
    <name type="scientific">Blastopirellula marina</name>
    <dbReference type="NCBI Taxonomy" id="124"/>
    <lineage>
        <taxon>Bacteria</taxon>
        <taxon>Pseudomonadati</taxon>
        <taxon>Planctomycetota</taxon>
        <taxon>Planctomycetia</taxon>
        <taxon>Pirellulales</taxon>
        <taxon>Pirellulaceae</taxon>
        <taxon>Blastopirellula</taxon>
    </lineage>
</organism>
<dbReference type="AlphaFoldDB" id="A0A2S8FR70"/>
<comment type="caution">
    <text evidence="8">The sequence shown here is derived from an EMBL/GenBank/DDBJ whole genome shotgun (WGS) entry which is preliminary data.</text>
</comment>
<dbReference type="OrthoDB" id="9761531at2"/>
<evidence type="ECO:0000256" key="2">
    <source>
        <dbReference type="ARBA" id="ARBA00022475"/>
    </source>
</evidence>
<feature type="transmembrane region" description="Helical" evidence="6">
    <location>
        <begin position="467"/>
        <end position="491"/>
    </location>
</feature>
<keyword evidence="5 6" id="KW-0472">Membrane</keyword>
<dbReference type="InterPro" id="IPR035681">
    <property type="entry name" value="ComA-like_MBL"/>
</dbReference>
<feature type="transmembrane region" description="Helical" evidence="6">
    <location>
        <begin position="498"/>
        <end position="517"/>
    </location>
</feature>
<feature type="transmembrane region" description="Helical" evidence="6">
    <location>
        <begin position="82"/>
        <end position="101"/>
    </location>
</feature>
<evidence type="ECO:0000313" key="8">
    <source>
        <dbReference type="EMBL" id="PQO34676.1"/>
    </source>
</evidence>
<dbReference type="InterPro" id="IPR001279">
    <property type="entry name" value="Metallo-B-lactamas"/>
</dbReference>
<feature type="transmembrane region" description="Helical" evidence="6">
    <location>
        <begin position="390"/>
        <end position="407"/>
    </location>
</feature>
<proteinExistence type="predicted"/>
<feature type="transmembrane region" description="Helical" evidence="6">
    <location>
        <begin position="438"/>
        <end position="461"/>
    </location>
</feature>
<evidence type="ECO:0000259" key="7">
    <source>
        <dbReference type="SMART" id="SM00849"/>
    </source>
</evidence>
<evidence type="ECO:0000313" key="9">
    <source>
        <dbReference type="Proteomes" id="UP000238322"/>
    </source>
</evidence>
<dbReference type="PANTHER" id="PTHR30619">
    <property type="entry name" value="DNA INTERNALIZATION/COMPETENCE PROTEIN COMEC/REC2"/>
    <property type="match status" value="1"/>
</dbReference>
<feature type="transmembrane region" description="Helical" evidence="6">
    <location>
        <begin position="34"/>
        <end position="51"/>
    </location>
</feature>
<dbReference type="InterPro" id="IPR004477">
    <property type="entry name" value="ComEC_N"/>
</dbReference>
<sequence length="850" mass="93844">MLSISFVDKRLEIKLDSAASARTSNRERTVSRPLVLLAPALTVGVVLDAFLDMPLGGWLFTLWLLMASWLAAFFFRRDAAGSVALLLAVASFGGLWHHVYWNIYHATELSLSLTPQKQPMALRGRVTDYPRFLPAPLDRSPYEFELPNQWKVPFQITTVRNGTTWETATGETEIYVSGDELSLRPGESITVFAQATRPGGALNPGEFDFAKWSRGRRRGILLRCNFPECLQPTGQPRQLSFWNPIQAWQQFIDEKLSAAVPPHLEGLAETVFLGRRERLNDATDDAFRQTGTVHLLALSGLHLGILALIAYQMLRWIPAPVWFPGLALLVLTVGYVLLVDARPPIVRAAILVGTVCLGTMLYRRHSFWNTLGLAWIVVICWNPTEIFQPGTQLSFVAVATLAWLASVQRHFRTVDPLKKLIAETRPMPIKLLKRARNIIGMAVVASMAVWLTTLPLVLVHFHTASPWTILLSPILGVFMTLSLLGIVFLIGVTIVTPLAASVVSPTLSWPLAGLEQIVTLTQEHARLTFWTAGPSMWWVIGFYVLLGMLAVLIACRGLPLRWGMTTLAIWLAIGFGQAIVITQQSATRDEVICTFVSVGHGTCALLELPDGKNLLYDCGRLGSPSRATESLSSVLWEKGISHLEAVIISHDDADHFNGLPGILERFSVGTVYCSELMTKTSGHLATTLMEDFEARKIPVRTLSAGNRLKTHPDVHLTVLHPTRKGVLGRDNANSLVLLIEYQGRRILLPGDLESPGTEAVVLEQPIDCDVVMAPHHGSKRSNPEQFYAWCQPEWIVVSSGSPNIENPTIGEGSPIWRNTATGGRIEIRLTADGQLPQVKSLLPGSPKLRD</sequence>
<protein>
    <recommendedName>
        <fullName evidence="7">Metallo-beta-lactamase domain-containing protein</fullName>
    </recommendedName>
</protein>
<gene>
    <name evidence="8" type="ORF">C5Y83_14315</name>
</gene>
<dbReference type="Pfam" id="PF00753">
    <property type="entry name" value="Lactamase_B"/>
    <property type="match status" value="1"/>
</dbReference>
<dbReference type="NCBIfam" id="TIGR00360">
    <property type="entry name" value="ComEC_N-term"/>
    <property type="match status" value="1"/>
</dbReference>
<dbReference type="Proteomes" id="UP000238322">
    <property type="component" value="Unassembled WGS sequence"/>
</dbReference>
<reference evidence="8 9" key="1">
    <citation type="submission" date="2018-02" db="EMBL/GenBank/DDBJ databases">
        <title>Comparative genomes isolates from brazilian mangrove.</title>
        <authorList>
            <person name="Araujo J.E."/>
            <person name="Taketani R.G."/>
            <person name="Silva M.C.P."/>
            <person name="Loureco M.V."/>
            <person name="Andreote F.D."/>
        </authorList>
    </citation>
    <scope>NUCLEOTIDE SEQUENCE [LARGE SCALE GENOMIC DNA]</scope>
    <source>
        <strain evidence="8 9">Hex-1 MGV</strain>
    </source>
</reference>
<dbReference type="InterPro" id="IPR052159">
    <property type="entry name" value="Competence_DNA_uptake"/>
</dbReference>
<feature type="transmembrane region" description="Helical" evidence="6">
    <location>
        <begin position="562"/>
        <end position="581"/>
    </location>
</feature>
<accession>A0A2S8FR70</accession>
<evidence type="ECO:0000256" key="1">
    <source>
        <dbReference type="ARBA" id="ARBA00004651"/>
    </source>
</evidence>
<dbReference type="EMBL" id="PUHY01000010">
    <property type="protein sequence ID" value="PQO34676.1"/>
    <property type="molecule type" value="Genomic_DNA"/>
</dbReference>
<dbReference type="RefSeq" id="WP_105330406.1">
    <property type="nucleotide sequence ID" value="NZ_PUHY01000010.1"/>
</dbReference>
<feature type="transmembrane region" description="Helical" evidence="6">
    <location>
        <begin position="537"/>
        <end position="555"/>
    </location>
</feature>
<evidence type="ECO:0000256" key="4">
    <source>
        <dbReference type="ARBA" id="ARBA00022989"/>
    </source>
</evidence>
<dbReference type="Pfam" id="PF13567">
    <property type="entry name" value="DUF4131"/>
    <property type="match status" value="1"/>
</dbReference>
<evidence type="ECO:0000256" key="3">
    <source>
        <dbReference type="ARBA" id="ARBA00022692"/>
    </source>
</evidence>
<dbReference type="CDD" id="cd07731">
    <property type="entry name" value="ComA-like_MBL-fold"/>
    <property type="match status" value="1"/>
</dbReference>
<dbReference type="PANTHER" id="PTHR30619:SF1">
    <property type="entry name" value="RECOMBINATION PROTEIN 2"/>
    <property type="match status" value="1"/>
</dbReference>
<feature type="transmembrane region" description="Helical" evidence="6">
    <location>
        <begin position="57"/>
        <end position="75"/>
    </location>
</feature>
<dbReference type="InterPro" id="IPR036866">
    <property type="entry name" value="RibonucZ/Hydroxyglut_hydro"/>
</dbReference>
<feature type="transmembrane region" description="Helical" evidence="6">
    <location>
        <begin position="345"/>
        <end position="362"/>
    </location>
</feature>